<organism evidence="8">
    <name type="scientific">Auxenochlorella protothecoides</name>
    <name type="common">Green microalga</name>
    <name type="synonym">Chlorella protothecoides</name>
    <dbReference type="NCBI Taxonomy" id="3075"/>
    <lineage>
        <taxon>Eukaryota</taxon>
        <taxon>Viridiplantae</taxon>
        <taxon>Chlorophyta</taxon>
        <taxon>core chlorophytes</taxon>
        <taxon>Trebouxiophyceae</taxon>
        <taxon>Chlorellales</taxon>
        <taxon>Chlorellaceae</taxon>
        <taxon>Auxenochlorella</taxon>
    </lineage>
</organism>
<evidence type="ECO:0000256" key="2">
    <source>
        <dbReference type="ARBA" id="ARBA00022676"/>
    </source>
</evidence>
<feature type="region of interest" description="Disordered" evidence="6">
    <location>
        <begin position="1"/>
        <end position="61"/>
    </location>
</feature>
<dbReference type="PANTHER" id="PTHR31042:SF145">
    <property type="entry name" value="CORE-2_I-BRANCHING BETA-1,6-N-ACETYLGLUCOSAMINYLTRANSFERASE FAMILY PROTEIN"/>
    <property type="match status" value="1"/>
</dbReference>
<comment type="subcellular location">
    <subcellularLocation>
        <location evidence="1">Membrane</location>
        <topology evidence="1">Single-pass type II membrane protein</topology>
    </subcellularLocation>
</comment>
<reference evidence="8" key="1">
    <citation type="submission" date="2015-08" db="EMBL/GenBank/DDBJ databases">
        <authorList>
            <person name="Babu N.S."/>
            <person name="Beckwith C.J."/>
            <person name="Beseler K.G."/>
            <person name="Brison A."/>
            <person name="Carone J.V."/>
            <person name="Caskin T.P."/>
            <person name="Diamond M."/>
            <person name="Durham M.E."/>
            <person name="Foxe J.M."/>
            <person name="Go M."/>
            <person name="Henderson B.A."/>
            <person name="Jones I.B."/>
            <person name="McGettigan J.A."/>
            <person name="Micheletti S.J."/>
            <person name="Nasrallah M.E."/>
            <person name="Ortiz D."/>
            <person name="Piller C.R."/>
            <person name="Privatt S.R."/>
            <person name="Schneider S.L."/>
            <person name="Sharp S."/>
            <person name="Smith T.C."/>
            <person name="Stanton J.D."/>
            <person name="Ullery H.E."/>
            <person name="Wilson R.J."/>
            <person name="Serrano M.G."/>
            <person name="Buck G."/>
            <person name="Lee V."/>
            <person name="Wang Y."/>
            <person name="Carvalho R."/>
            <person name="Voegtly L."/>
            <person name="Shi R."/>
            <person name="Duckworth R."/>
            <person name="Johnson A."/>
            <person name="Loviza R."/>
            <person name="Walstead R."/>
            <person name="Shah Z."/>
            <person name="Kiflezghi M."/>
            <person name="Wade K."/>
            <person name="Ball S.L."/>
            <person name="Bradley K.W."/>
            <person name="Asai D.J."/>
            <person name="Bowman C.A."/>
            <person name="Russell D.A."/>
            <person name="Pope W.H."/>
            <person name="Jacobs-Sera D."/>
            <person name="Hendrix R.W."/>
            <person name="Hatfull G.F."/>
        </authorList>
    </citation>
    <scope>NUCLEOTIDE SEQUENCE</scope>
</reference>
<evidence type="ECO:0000256" key="7">
    <source>
        <dbReference type="SAM" id="Phobius"/>
    </source>
</evidence>
<protein>
    <submittedName>
        <fullName evidence="8">Uncharacterized protein</fullName>
    </submittedName>
</protein>
<name>A0A1D1ZYX1_AUXPR</name>
<sequence length="577" mass="64249">MKTSRSIEASKGADPSHSGHGVEASRASSSDDGTAQRGGSLSRRGSRTSLPRTSSARPAKSVTLPEGKAFLVVTLLFLLSLIMAAHLFRPRDILLDVDEMDLPMTDTSFSRQASLGIPPTPSLDDDRSRDAKQLQNSIAVTRYGLVAQSAPSPPPVHPASPLAVLKPASSWDERGNTCNMALELDRVALLFLTKGDLFHHQTWSAWFRSAQGMLPVSNVEEAVCNNFTTAEALRSFCDMTGTDSEGQRALDPDEVVLDRQYLFSVYVHAPPNIAEKDMRPLFKGRLIKDRIYTGWGSHQLVEAERNLLWHAYQDPANTRFVLLSESDIPLYHPLVLYSQVMAENLSRVNACKSANQDHRRWSWRMSRKGLKSSHWRKSSQWFMLIREHATLVLNDTEVFRSFEAHCRGGYDSDYRRNRDCFSDEHYLSTLLASRGVQTEENCEVYGITSTEWAYEGWHPHPHSYAPREVNAPLIRRLRGSADSCKPETLIAEAMAGFVHVASIAPYSGPECEGSRDAGPILSSGTALPSTCYVLARKFPKITARLVYRVMTNCSSGLDLLAPGQCLEGGEMWMRNTQ</sequence>
<dbReference type="InterPro" id="IPR044174">
    <property type="entry name" value="BC10-like"/>
</dbReference>
<dbReference type="InterPro" id="IPR003406">
    <property type="entry name" value="Glyco_trans_14"/>
</dbReference>
<dbReference type="Pfam" id="PF02485">
    <property type="entry name" value="Branch"/>
    <property type="match status" value="1"/>
</dbReference>
<evidence type="ECO:0000256" key="3">
    <source>
        <dbReference type="ARBA" id="ARBA00022679"/>
    </source>
</evidence>
<dbReference type="GO" id="GO:0016757">
    <property type="term" value="F:glycosyltransferase activity"/>
    <property type="evidence" value="ECO:0007669"/>
    <property type="project" value="UniProtKB-KW"/>
</dbReference>
<dbReference type="AlphaFoldDB" id="A0A1D1ZYX1"/>
<gene>
    <name evidence="8" type="ORF">g.45426</name>
</gene>
<proteinExistence type="predicted"/>
<keyword evidence="3" id="KW-0808">Transferase</keyword>
<evidence type="ECO:0000256" key="4">
    <source>
        <dbReference type="ARBA" id="ARBA00023136"/>
    </source>
</evidence>
<feature type="transmembrane region" description="Helical" evidence="7">
    <location>
        <begin position="69"/>
        <end position="88"/>
    </location>
</feature>
<evidence type="ECO:0000313" key="8">
    <source>
        <dbReference type="EMBL" id="JAT72051.1"/>
    </source>
</evidence>
<evidence type="ECO:0000256" key="5">
    <source>
        <dbReference type="ARBA" id="ARBA00023180"/>
    </source>
</evidence>
<dbReference type="EMBL" id="GDKF01006571">
    <property type="protein sequence ID" value="JAT72051.1"/>
    <property type="molecule type" value="Transcribed_RNA"/>
</dbReference>
<keyword evidence="7" id="KW-1133">Transmembrane helix</keyword>
<dbReference type="PANTHER" id="PTHR31042">
    <property type="entry name" value="CORE-2/I-BRANCHING BETA-1,6-N-ACETYLGLUCOSAMINYLTRANSFERASE FAMILY PROTEIN-RELATED"/>
    <property type="match status" value="1"/>
</dbReference>
<keyword evidence="2" id="KW-0328">Glycosyltransferase</keyword>
<evidence type="ECO:0000256" key="1">
    <source>
        <dbReference type="ARBA" id="ARBA00004606"/>
    </source>
</evidence>
<accession>A0A1D1ZYX1</accession>
<evidence type="ECO:0000256" key="6">
    <source>
        <dbReference type="SAM" id="MobiDB-lite"/>
    </source>
</evidence>
<keyword evidence="7" id="KW-0812">Transmembrane</keyword>
<feature type="compositionally biased region" description="Low complexity" evidence="6">
    <location>
        <begin position="37"/>
        <end position="55"/>
    </location>
</feature>
<keyword evidence="4 7" id="KW-0472">Membrane</keyword>
<keyword evidence="5" id="KW-0325">Glycoprotein</keyword>
<dbReference type="GO" id="GO:0016020">
    <property type="term" value="C:membrane"/>
    <property type="evidence" value="ECO:0007669"/>
    <property type="project" value="UniProtKB-SubCell"/>
</dbReference>